<dbReference type="Proteomes" id="UP001069090">
    <property type="component" value="Unassembled WGS sequence"/>
</dbReference>
<evidence type="ECO:0000256" key="9">
    <source>
        <dbReference type="ARBA" id="ARBA00023065"/>
    </source>
</evidence>
<evidence type="ECO:0000313" key="15">
    <source>
        <dbReference type="EMBL" id="MCZ0864419.1"/>
    </source>
</evidence>
<dbReference type="CDD" id="cd11475">
    <property type="entry name" value="SLC5sbd_PutP"/>
    <property type="match status" value="1"/>
</dbReference>
<keyword evidence="3 14" id="KW-0813">Transport</keyword>
<keyword evidence="7 14" id="KW-1133">Transmembrane helix</keyword>
<feature type="transmembrane region" description="Helical" evidence="14">
    <location>
        <begin position="394"/>
        <end position="413"/>
    </location>
</feature>
<dbReference type="PROSITE" id="PS00456">
    <property type="entry name" value="NA_SOLUT_SYMP_1"/>
    <property type="match status" value="1"/>
</dbReference>
<sequence>MIITVTFCLYIALVFTLGVYAYRRTHDASDYYLGGRSLSPWVAALSAGASDMSGWVLIGLPGYAYIAGIEAAWMAIGLCMGVAAAWLLLARRLRKYSYALDDAVTLPAYFQRRFAVSSPWLRSICAVFILLFFLFYVSSGLMGGGKLFVSVFGMDYQLAVILGTLAVISYTLFGGFLAVSWTDVVQALLMTLALIIVPAVALSGMDDFRGNLAAQNPAMLELWTNRHGEPLTFIAWASLVGWGLAYFGQPHILARFKAVRSEDDVPTAATIGISWSLLVYSMSVLVGMVGAAYIAQPLADPEKVFMVLVEVIFNPVVAGVLLAAILAAIMSTVDSQLLVCSSALAEDIIDAWTKRDIHSSVALKLGRAAVVLLATLACLMALDPNSKVLDVVAYAWGGLGAAFGPALLVSLYWRRMTAAAAMAGIFVGGTTVVVWAQFSGGWFDLYELVPGFFFSLATVIIVSLLTPAPSDDVQQLFAKLMLPGKN</sequence>
<comment type="catalytic activity">
    <reaction evidence="12">
        <text>L-proline(in) + Na(+)(in) = L-proline(out) + Na(+)(out)</text>
        <dbReference type="Rhea" id="RHEA:28967"/>
        <dbReference type="ChEBI" id="CHEBI:29101"/>
        <dbReference type="ChEBI" id="CHEBI:60039"/>
    </reaction>
</comment>
<feature type="transmembrane region" description="Helical" evidence="14">
    <location>
        <begin position="448"/>
        <end position="466"/>
    </location>
</feature>
<comment type="subcellular location">
    <subcellularLocation>
        <location evidence="14">Cell inner membrane</location>
        <topology evidence="14">Multi-pass membrane protein</topology>
    </subcellularLocation>
    <subcellularLocation>
        <location evidence="1">Cell membrane</location>
        <topology evidence="1">Multi-pass membrane protein</topology>
    </subcellularLocation>
</comment>
<evidence type="ECO:0000256" key="8">
    <source>
        <dbReference type="ARBA" id="ARBA00023053"/>
    </source>
</evidence>
<accession>A0A9J6RIX9</accession>
<keyword evidence="8 14" id="KW-0915">Sodium</keyword>
<dbReference type="RefSeq" id="WP_258330575.1">
    <property type="nucleotide sequence ID" value="NZ_JAPTGG010000003.1"/>
</dbReference>
<dbReference type="InterPro" id="IPR001734">
    <property type="entry name" value="Na/solute_symporter"/>
</dbReference>
<comment type="similarity">
    <text evidence="2 13">Belongs to the sodium:solute symporter (SSF) (TC 2.A.21) family.</text>
</comment>
<feature type="transmembrane region" description="Helical" evidence="14">
    <location>
        <begin position="418"/>
        <end position="436"/>
    </location>
</feature>
<dbReference type="GO" id="GO:0005886">
    <property type="term" value="C:plasma membrane"/>
    <property type="evidence" value="ECO:0007669"/>
    <property type="project" value="UniProtKB-SubCell"/>
</dbReference>
<dbReference type="PROSITE" id="PS50283">
    <property type="entry name" value="NA_SOLUT_SYMP_3"/>
    <property type="match status" value="1"/>
</dbReference>
<comment type="function">
    <text evidence="14">Catalyzes the sodium-dependent uptake of extracellular L-proline.</text>
</comment>
<dbReference type="InterPro" id="IPR018212">
    <property type="entry name" value="Na/solute_symporter_CS"/>
</dbReference>
<dbReference type="NCBIfam" id="TIGR00813">
    <property type="entry name" value="sss"/>
    <property type="match status" value="1"/>
</dbReference>
<keyword evidence="9 14" id="KW-0406">Ion transport</keyword>
<feature type="transmembrane region" description="Helical" evidence="14">
    <location>
        <begin position="62"/>
        <end position="89"/>
    </location>
</feature>
<dbReference type="AlphaFoldDB" id="A0A9J6RIX9"/>
<keyword evidence="5 14" id="KW-0812">Transmembrane</keyword>
<name>A0A9J6RIX9_9GAMM</name>
<evidence type="ECO:0000256" key="14">
    <source>
        <dbReference type="RuleBase" id="RU366012"/>
    </source>
</evidence>
<feature type="transmembrane region" description="Helical" evidence="14">
    <location>
        <begin position="307"/>
        <end position="329"/>
    </location>
</feature>
<evidence type="ECO:0000256" key="10">
    <source>
        <dbReference type="ARBA" id="ARBA00023136"/>
    </source>
</evidence>
<keyword evidence="11 14" id="KW-0739">Sodium transport</keyword>
<evidence type="ECO:0000256" key="6">
    <source>
        <dbReference type="ARBA" id="ARBA00022847"/>
    </source>
</evidence>
<evidence type="ECO:0000256" key="1">
    <source>
        <dbReference type="ARBA" id="ARBA00004651"/>
    </source>
</evidence>
<keyword evidence="14" id="KW-0997">Cell inner membrane</keyword>
<evidence type="ECO:0000256" key="11">
    <source>
        <dbReference type="ARBA" id="ARBA00023201"/>
    </source>
</evidence>
<dbReference type="NCBIfam" id="TIGR02121">
    <property type="entry name" value="Na_Pro_sym"/>
    <property type="match status" value="1"/>
</dbReference>
<evidence type="ECO:0000256" key="12">
    <source>
        <dbReference type="ARBA" id="ARBA00033708"/>
    </source>
</evidence>
<dbReference type="InterPro" id="IPR011851">
    <property type="entry name" value="Na/Pro_symporter"/>
</dbReference>
<dbReference type="Pfam" id="PF00474">
    <property type="entry name" value="SSF"/>
    <property type="match status" value="1"/>
</dbReference>
<keyword evidence="16" id="KW-1185">Reference proteome</keyword>
<feature type="transmembrane region" description="Helical" evidence="14">
    <location>
        <begin position="268"/>
        <end position="295"/>
    </location>
</feature>
<dbReference type="InterPro" id="IPR050277">
    <property type="entry name" value="Sodium:Solute_Symporter"/>
</dbReference>
<organism evidence="15 16">
    <name type="scientific">Dasania phycosphaerae</name>
    <dbReference type="NCBI Taxonomy" id="2950436"/>
    <lineage>
        <taxon>Bacteria</taxon>
        <taxon>Pseudomonadati</taxon>
        <taxon>Pseudomonadota</taxon>
        <taxon>Gammaproteobacteria</taxon>
        <taxon>Cellvibrionales</taxon>
        <taxon>Spongiibacteraceae</taxon>
        <taxon>Dasania</taxon>
    </lineage>
</organism>
<evidence type="ECO:0000256" key="5">
    <source>
        <dbReference type="ARBA" id="ARBA00022692"/>
    </source>
</evidence>
<keyword evidence="4" id="KW-1003">Cell membrane</keyword>
<comment type="caution">
    <text evidence="14">Lacks conserved residue(s) required for the propagation of feature annotation.</text>
</comment>
<evidence type="ECO:0000256" key="4">
    <source>
        <dbReference type="ARBA" id="ARBA00022475"/>
    </source>
</evidence>
<keyword evidence="6 14" id="KW-0769">Symport</keyword>
<comment type="caution">
    <text evidence="15">The sequence shown here is derived from an EMBL/GenBank/DDBJ whole genome shotgun (WGS) entry which is preliminary data.</text>
</comment>
<dbReference type="GO" id="GO:0031402">
    <property type="term" value="F:sodium ion binding"/>
    <property type="evidence" value="ECO:0007669"/>
    <property type="project" value="UniProtKB-UniRule"/>
</dbReference>
<keyword evidence="14" id="KW-0029">Amino-acid transport</keyword>
<dbReference type="PANTHER" id="PTHR48086">
    <property type="entry name" value="SODIUM/PROLINE SYMPORTER-RELATED"/>
    <property type="match status" value="1"/>
</dbReference>
<proteinExistence type="inferred from homology"/>
<evidence type="ECO:0000313" key="16">
    <source>
        <dbReference type="Proteomes" id="UP001069090"/>
    </source>
</evidence>
<evidence type="ECO:0000256" key="13">
    <source>
        <dbReference type="RuleBase" id="RU362091"/>
    </source>
</evidence>
<feature type="transmembrane region" description="Helical" evidence="14">
    <location>
        <begin position="365"/>
        <end position="382"/>
    </location>
</feature>
<dbReference type="InterPro" id="IPR038377">
    <property type="entry name" value="Na/Glc_symporter_sf"/>
</dbReference>
<dbReference type="EMBL" id="JAPTGG010000003">
    <property type="protein sequence ID" value="MCZ0864419.1"/>
    <property type="molecule type" value="Genomic_DNA"/>
</dbReference>
<dbReference type="GO" id="GO:0015193">
    <property type="term" value="F:L-proline transmembrane transporter activity"/>
    <property type="evidence" value="ECO:0007669"/>
    <property type="project" value="TreeGrafter"/>
</dbReference>
<dbReference type="Gene3D" id="1.20.1730.10">
    <property type="entry name" value="Sodium/glucose cotransporter"/>
    <property type="match status" value="1"/>
</dbReference>
<keyword evidence="10 14" id="KW-0472">Membrane</keyword>
<evidence type="ECO:0000256" key="3">
    <source>
        <dbReference type="ARBA" id="ARBA00022448"/>
    </source>
</evidence>
<feature type="transmembrane region" description="Helical" evidence="14">
    <location>
        <begin position="158"/>
        <end position="180"/>
    </location>
</feature>
<protein>
    <recommendedName>
        <fullName evidence="14">Sodium/proline symporter</fullName>
    </recommendedName>
    <alternativeName>
        <fullName evidence="14">Proline permease</fullName>
    </alternativeName>
</protein>
<dbReference type="GO" id="GO:0005298">
    <property type="term" value="F:proline:sodium symporter activity"/>
    <property type="evidence" value="ECO:0007669"/>
    <property type="project" value="UniProtKB-UniRule"/>
</dbReference>
<evidence type="ECO:0000256" key="7">
    <source>
        <dbReference type="ARBA" id="ARBA00022989"/>
    </source>
</evidence>
<feature type="transmembrane region" description="Helical" evidence="14">
    <location>
        <begin position="120"/>
        <end position="138"/>
    </location>
</feature>
<gene>
    <name evidence="15" type="primary">putP</name>
    <name evidence="15" type="ORF">O0V09_04370</name>
</gene>
<feature type="transmembrane region" description="Helical" evidence="14">
    <location>
        <begin position="230"/>
        <end position="247"/>
    </location>
</feature>
<dbReference type="PANTHER" id="PTHR48086:SF3">
    <property type="entry name" value="SODIUM_PROLINE SYMPORTER"/>
    <property type="match status" value="1"/>
</dbReference>
<feature type="transmembrane region" description="Helical" evidence="14">
    <location>
        <begin position="187"/>
        <end position="205"/>
    </location>
</feature>
<evidence type="ECO:0000256" key="2">
    <source>
        <dbReference type="ARBA" id="ARBA00006434"/>
    </source>
</evidence>
<reference evidence="15 16" key="1">
    <citation type="submission" date="2022-12" db="EMBL/GenBank/DDBJ databases">
        <title>Dasania phycosphaerae sp. nov., isolated from particulate material of the south coast of Korea.</title>
        <authorList>
            <person name="Jiang Y."/>
        </authorList>
    </citation>
    <scope>NUCLEOTIDE SEQUENCE [LARGE SCALE GENOMIC DNA]</scope>
    <source>
        <strain evidence="15 16">GY-19</strain>
    </source>
</reference>
<dbReference type="GO" id="GO:0015824">
    <property type="term" value="P:proline transport"/>
    <property type="evidence" value="ECO:0007669"/>
    <property type="project" value="UniProtKB-UniRule"/>
</dbReference>